<proteinExistence type="predicted"/>
<evidence type="ECO:0000313" key="3">
    <source>
        <dbReference type="Proteomes" id="UP000615755"/>
    </source>
</evidence>
<accession>A0ABR9ED79</accession>
<sequence length="160" mass="17994">MKEILPIFWLLYMALMSLTTQAKQADVMEIEAVFAAYMDKYNDYLRHGELTNKTQLYHDKMMVLSGRSGAAVTSANKFNEQVKGFLDSLKKQGVTRVSWEKVGIQQLSDSVAIVSNRAVRYLKTGEVHNRVGATYFINKVGGSWKISAFTVHSPNTVLPI</sequence>
<evidence type="ECO:0000256" key="1">
    <source>
        <dbReference type="SAM" id="SignalP"/>
    </source>
</evidence>
<evidence type="ECO:0008006" key="4">
    <source>
        <dbReference type="Google" id="ProtNLM"/>
    </source>
</evidence>
<dbReference type="RefSeq" id="WP_192507967.1">
    <property type="nucleotide sequence ID" value="NZ_AQGV01000012.1"/>
</dbReference>
<organism evidence="2 3">
    <name type="scientific">Pseudoalteromonas aurantia 208</name>
    <dbReference type="NCBI Taxonomy" id="1314867"/>
    <lineage>
        <taxon>Bacteria</taxon>
        <taxon>Pseudomonadati</taxon>
        <taxon>Pseudomonadota</taxon>
        <taxon>Gammaproteobacteria</taxon>
        <taxon>Alteromonadales</taxon>
        <taxon>Pseudoalteromonadaceae</taxon>
        <taxon>Pseudoalteromonas</taxon>
    </lineage>
</organism>
<name>A0ABR9ED79_9GAMM</name>
<dbReference type="SUPFAM" id="SSF54427">
    <property type="entry name" value="NTF2-like"/>
    <property type="match status" value="1"/>
</dbReference>
<keyword evidence="1" id="KW-0732">Signal</keyword>
<dbReference type="Proteomes" id="UP000615755">
    <property type="component" value="Unassembled WGS sequence"/>
</dbReference>
<dbReference type="InterPro" id="IPR032710">
    <property type="entry name" value="NTF2-like_dom_sf"/>
</dbReference>
<feature type="chain" id="PRO_5046029820" description="SnoaL-like domain-containing protein" evidence="1">
    <location>
        <begin position="23"/>
        <end position="160"/>
    </location>
</feature>
<keyword evidence="3" id="KW-1185">Reference proteome</keyword>
<reference evidence="2 3" key="1">
    <citation type="submission" date="2015-03" db="EMBL/GenBank/DDBJ databases">
        <title>Genome sequence of Pseudoalteromonas aurantia.</title>
        <authorList>
            <person name="Xie B.-B."/>
            <person name="Rong J.-C."/>
            <person name="Qin Q.-L."/>
            <person name="Zhang Y.-Z."/>
        </authorList>
    </citation>
    <scope>NUCLEOTIDE SEQUENCE [LARGE SCALE GENOMIC DNA]</scope>
    <source>
        <strain evidence="2 3">208</strain>
    </source>
</reference>
<comment type="caution">
    <text evidence="2">The sequence shown here is derived from an EMBL/GenBank/DDBJ whole genome shotgun (WGS) entry which is preliminary data.</text>
</comment>
<gene>
    <name evidence="2" type="ORF">PAUR_a2411</name>
</gene>
<dbReference type="EMBL" id="AQGV01000012">
    <property type="protein sequence ID" value="MBE0368732.1"/>
    <property type="molecule type" value="Genomic_DNA"/>
</dbReference>
<dbReference type="Gene3D" id="3.10.450.50">
    <property type="match status" value="1"/>
</dbReference>
<feature type="signal peptide" evidence="1">
    <location>
        <begin position="1"/>
        <end position="22"/>
    </location>
</feature>
<protein>
    <recommendedName>
        <fullName evidence="4">SnoaL-like domain-containing protein</fullName>
    </recommendedName>
</protein>
<evidence type="ECO:0000313" key="2">
    <source>
        <dbReference type="EMBL" id="MBE0368732.1"/>
    </source>
</evidence>